<dbReference type="RefSeq" id="WP_006361052.1">
    <property type="nucleotide sequence ID" value="NZ_BACI01000120.1"/>
</dbReference>
<dbReference type="eggNOG" id="ENOG5030ERF">
    <property type="taxonomic scope" value="Bacteria"/>
</dbReference>
<organism evidence="1 2">
    <name type="scientific">Gordonia alkanivorans NBRC 16433</name>
    <dbReference type="NCBI Taxonomy" id="1027371"/>
    <lineage>
        <taxon>Bacteria</taxon>
        <taxon>Bacillati</taxon>
        <taxon>Actinomycetota</taxon>
        <taxon>Actinomycetes</taxon>
        <taxon>Mycobacteriales</taxon>
        <taxon>Gordoniaceae</taxon>
        <taxon>Gordonia</taxon>
    </lineage>
</organism>
<sequence>MSGTVQRGPDGSYTWRADDAEAFLPVTITTGQITFTVDAAFPEQPVQVTIRDAESARDASVFADPSAVNDLVNALDTTGIPAPDLSDGLVRLTTVTAVDTLHLGDLDDGVLSLDVAYARALLGDPDMGWYLALASSVPGRLVDEIESADHGGPLVTRLAEVIGTVAIGVLPDDEMDGLLGALRVRTDRSDVLWDALFGLDTDLGVLAADLGGISPVITQVADLRALPPRLLRFDGPEEPEVEINENVDGSYEVSAELRDGVDADSAVVDGIFAVAADPETGDLVAFAPATASGDRITARIVGVDGDARFAFVGSEADPAELRLDHFGVAMTRVDRHFRHAWTRLRNAGAVLAGLGITDSDDGIAAATAGAETERQAASDAVGTVRVLLRQFARRYRGESETRLIAARLVAVEKLDDRVREPLRTDGPGGPTLAELHMIGFG</sequence>
<reference evidence="1 2" key="1">
    <citation type="submission" date="2011-05" db="EMBL/GenBank/DDBJ databases">
        <title>Whole genome shotgun sequence of Gordonia alkanivorans NBRC 16433.</title>
        <authorList>
            <person name="Hosoyama A."/>
            <person name="Nakamura S."/>
            <person name="Takarada H."/>
            <person name="Tsuchikane K."/>
            <person name="Yamazaki S."/>
            <person name="Fujita N."/>
        </authorList>
    </citation>
    <scope>NUCLEOTIDE SEQUENCE [LARGE SCALE GENOMIC DNA]</scope>
    <source>
        <strain evidence="1 2">NBRC 16433</strain>
    </source>
</reference>
<comment type="caution">
    <text evidence="1">The sequence shown here is derived from an EMBL/GenBank/DDBJ whole genome shotgun (WGS) entry which is preliminary data.</text>
</comment>
<accession>F9W297</accession>
<proteinExistence type="predicted"/>
<evidence type="ECO:0000313" key="1">
    <source>
        <dbReference type="EMBL" id="GAA14986.1"/>
    </source>
</evidence>
<protein>
    <submittedName>
        <fullName evidence="1">Uncharacterized protein</fullName>
    </submittedName>
</protein>
<name>F9W297_9ACTN</name>
<dbReference type="AlphaFoldDB" id="F9W297"/>
<dbReference type="STRING" id="1027371.GOALK_120_00430"/>
<gene>
    <name evidence="1" type="ORF">GOALK_120_00430</name>
</gene>
<evidence type="ECO:0000313" key="2">
    <source>
        <dbReference type="Proteomes" id="UP000003558"/>
    </source>
</evidence>
<dbReference type="Proteomes" id="UP000003558">
    <property type="component" value="Unassembled WGS sequence"/>
</dbReference>
<dbReference type="EMBL" id="BACI01000120">
    <property type="protein sequence ID" value="GAA14986.1"/>
    <property type="molecule type" value="Genomic_DNA"/>
</dbReference>